<feature type="binding site" evidence="4 8">
    <location>
        <position position="250"/>
    </location>
    <ligand>
        <name>Zn(2+)</name>
        <dbReference type="ChEBI" id="CHEBI:29105"/>
    </ligand>
</feature>
<dbReference type="Gene3D" id="3.40.50.1980">
    <property type="entry name" value="Nitrogenase molybdenum iron protein domain"/>
    <property type="match status" value="2"/>
</dbReference>
<feature type="active site" description="Proton acceptor" evidence="4 5">
    <location>
        <position position="318"/>
    </location>
</feature>
<feature type="binding site" evidence="7">
    <location>
        <position position="410"/>
    </location>
    <ligand>
        <name>substrate</name>
    </ligand>
</feature>
<dbReference type="PANTHER" id="PTHR21256:SF14">
    <property type="entry name" value="HISTIDINOL DEHYDROGENASE"/>
    <property type="match status" value="1"/>
</dbReference>
<feature type="binding site" evidence="4 6">
    <location>
        <position position="179"/>
    </location>
    <ligand>
        <name>NAD(+)</name>
        <dbReference type="ChEBI" id="CHEBI:57540"/>
    </ligand>
</feature>
<dbReference type="Proteomes" id="UP001157355">
    <property type="component" value="Unassembled WGS sequence"/>
</dbReference>
<evidence type="ECO:0000313" key="9">
    <source>
        <dbReference type="EMBL" id="GLS87432.1"/>
    </source>
</evidence>
<feature type="binding site" evidence="7">
    <location>
        <position position="225"/>
    </location>
    <ligand>
        <name>substrate</name>
    </ligand>
</feature>
<gene>
    <name evidence="9" type="primary">hisD_1</name>
    <name evidence="4" type="synonym">hpsN</name>
    <name evidence="9" type="ORF">GCM10010873_24060</name>
</gene>
<dbReference type="FunFam" id="3.40.50.1980:FF:000001">
    <property type="entry name" value="Histidinol dehydrogenase"/>
    <property type="match status" value="1"/>
</dbReference>
<evidence type="ECO:0000256" key="4">
    <source>
        <dbReference type="HAMAP-Rule" id="MF_02228"/>
    </source>
</evidence>
<name>A0AA37U066_9RHOB</name>
<feature type="binding site" evidence="4 8">
    <location>
        <position position="247"/>
    </location>
    <ligand>
        <name>Zn(2+)</name>
        <dbReference type="ChEBI" id="CHEBI:29105"/>
    </ligand>
</feature>
<feature type="binding site" evidence="4 8">
    <location>
        <position position="410"/>
    </location>
    <ligand>
        <name>Zn(2+)</name>
        <dbReference type="ChEBI" id="CHEBI:29105"/>
    </ligand>
</feature>
<comment type="function">
    <text evidence="4">Catalyzes the NAD-dependent oxidation of (R)-2,3-dihydroxypropane-1-sulfonate to (R)-3-sulfolactate.</text>
</comment>
<dbReference type="GO" id="GO:0005829">
    <property type="term" value="C:cytosol"/>
    <property type="evidence" value="ECO:0007669"/>
    <property type="project" value="TreeGrafter"/>
</dbReference>
<evidence type="ECO:0000256" key="3">
    <source>
        <dbReference type="ARBA" id="ARBA00023002"/>
    </source>
</evidence>
<feature type="binding site" evidence="7">
    <location>
        <position position="247"/>
    </location>
    <ligand>
        <name>substrate</name>
    </ligand>
</feature>
<dbReference type="GO" id="GO:0051287">
    <property type="term" value="F:NAD binding"/>
    <property type="evidence" value="ECO:0007669"/>
    <property type="project" value="InterPro"/>
</dbReference>
<dbReference type="CDD" id="cd06572">
    <property type="entry name" value="Histidinol_dh"/>
    <property type="match status" value="1"/>
</dbReference>
<dbReference type="HAMAP" id="MF_02228">
    <property type="entry name" value="Sulfopropanediol_dehydrog"/>
    <property type="match status" value="1"/>
</dbReference>
<keyword evidence="4 6" id="KW-0520">NAD</keyword>
<evidence type="ECO:0000256" key="6">
    <source>
        <dbReference type="PIRSR" id="PIRSR000099-2"/>
    </source>
</evidence>
<reference evidence="9 10" key="1">
    <citation type="journal article" date="2014" name="Int. J. Syst. Evol. Microbiol.">
        <title>Complete genome sequence of Corynebacterium casei LMG S-19264T (=DSM 44701T), isolated from a smear-ripened cheese.</title>
        <authorList>
            <consortium name="US DOE Joint Genome Institute (JGI-PGF)"/>
            <person name="Walter F."/>
            <person name="Albersmeier A."/>
            <person name="Kalinowski J."/>
            <person name="Ruckert C."/>
        </authorList>
    </citation>
    <scope>NUCLEOTIDE SEQUENCE [LARGE SCALE GENOMIC DNA]</scope>
    <source>
        <strain evidence="9 10">NBRC 111766</strain>
    </source>
</reference>
<organism evidence="9 10">
    <name type="scientific">Cypionkella aquatica</name>
    <dbReference type="NCBI Taxonomy" id="1756042"/>
    <lineage>
        <taxon>Bacteria</taxon>
        <taxon>Pseudomonadati</taxon>
        <taxon>Pseudomonadota</taxon>
        <taxon>Alphaproteobacteria</taxon>
        <taxon>Rhodobacterales</taxon>
        <taxon>Paracoccaceae</taxon>
        <taxon>Cypionkella</taxon>
    </lineage>
</organism>
<dbReference type="PROSITE" id="PS00611">
    <property type="entry name" value="HISOL_DEHYDROGENASE"/>
    <property type="match status" value="1"/>
</dbReference>
<dbReference type="InterPro" id="IPR022695">
    <property type="entry name" value="Histidinol_DH_monofunct"/>
</dbReference>
<feature type="binding site" evidence="4 6">
    <location>
        <position position="117"/>
    </location>
    <ligand>
        <name>NAD(+)</name>
        <dbReference type="ChEBI" id="CHEBI:57540"/>
    </ligand>
</feature>
<evidence type="ECO:0000256" key="7">
    <source>
        <dbReference type="PIRSR" id="PIRSR000099-3"/>
    </source>
</evidence>
<keyword evidence="2 4" id="KW-0862">Zinc</keyword>
<evidence type="ECO:0000256" key="2">
    <source>
        <dbReference type="ARBA" id="ARBA00022833"/>
    </source>
</evidence>
<accession>A0AA37U066</accession>
<dbReference type="GO" id="GO:0008270">
    <property type="term" value="F:zinc ion binding"/>
    <property type="evidence" value="ECO:0007669"/>
    <property type="project" value="UniProtKB-UniRule"/>
</dbReference>
<dbReference type="GO" id="GO:0000105">
    <property type="term" value="P:L-histidine biosynthetic process"/>
    <property type="evidence" value="ECO:0007669"/>
    <property type="project" value="InterPro"/>
</dbReference>
<keyword evidence="1 4" id="KW-0479">Metal-binding</keyword>
<dbReference type="PRINTS" id="PR00083">
    <property type="entry name" value="HOLDHDRGNASE"/>
</dbReference>
<dbReference type="EC" id="1.1.1.308" evidence="4"/>
<dbReference type="NCBIfam" id="TIGR00069">
    <property type="entry name" value="hisD"/>
    <property type="match status" value="1"/>
</dbReference>
<dbReference type="PANTHER" id="PTHR21256">
    <property type="entry name" value="HISTIDINOL DEHYDROGENASE HDH"/>
    <property type="match status" value="1"/>
</dbReference>
<dbReference type="RefSeq" id="WP_284325619.1">
    <property type="nucleotide sequence ID" value="NZ_BSPP01000008.1"/>
</dbReference>
<feature type="binding site" evidence="7">
    <location>
        <position position="351"/>
    </location>
    <ligand>
        <name>substrate</name>
    </ligand>
</feature>
<dbReference type="PIRSF" id="PIRSF000099">
    <property type="entry name" value="Histidinol_dh"/>
    <property type="match status" value="1"/>
</dbReference>
<feature type="binding site" evidence="7">
    <location>
        <position position="405"/>
    </location>
    <ligand>
        <name>substrate</name>
    </ligand>
</feature>
<dbReference type="InterPro" id="IPR016161">
    <property type="entry name" value="Ald_DH/histidinol_DH"/>
</dbReference>
<feature type="binding site" evidence="4 6">
    <location>
        <position position="202"/>
    </location>
    <ligand>
        <name>NAD(+)</name>
        <dbReference type="ChEBI" id="CHEBI:57540"/>
    </ligand>
</feature>
<dbReference type="Pfam" id="PF00815">
    <property type="entry name" value="Histidinol_dh"/>
    <property type="match status" value="1"/>
</dbReference>
<keyword evidence="3 4" id="KW-0560">Oxidoreductase</keyword>
<evidence type="ECO:0000313" key="10">
    <source>
        <dbReference type="Proteomes" id="UP001157355"/>
    </source>
</evidence>
<comment type="catalytic activity">
    <reaction evidence="4">
        <text>(2R)-3-sulfopropanediol + 2 NAD(+) + H2O = (2R)-3-sulfolactate + 2 NADH + 3 H(+)</text>
        <dbReference type="Rhea" id="RHEA:28074"/>
        <dbReference type="ChEBI" id="CHEBI:15377"/>
        <dbReference type="ChEBI" id="CHEBI:15378"/>
        <dbReference type="ChEBI" id="CHEBI:57540"/>
        <dbReference type="ChEBI" id="CHEBI:57945"/>
        <dbReference type="ChEBI" id="CHEBI:58738"/>
        <dbReference type="ChEBI" id="CHEBI:60997"/>
        <dbReference type="EC" id="1.1.1.308"/>
    </reaction>
</comment>
<comment type="cofactor">
    <cofactor evidence="4 8">
        <name>Zn(2+)</name>
        <dbReference type="ChEBI" id="CHEBI:29105"/>
    </cofactor>
    <text evidence="4 8">Binds 1 zinc ion per subunit.</text>
</comment>
<dbReference type="SUPFAM" id="SSF53720">
    <property type="entry name" value="ALDH-like"/>
    <property type="match status" value="1"/>
</dbReference>
<keyword evidence="10" id="KW-1185">Reference proteome</keyword>
<dbReference type="Gene3D" id="1.20.5.1300">
    <property type="match status" value="1"/>
</dbReference>
<dbReference type="InterPro" id="IPR043678">
    <property type="entry name" value="Sulfopropanediol_dehydrog_HpsN"/>
</dbReference>
<feature type="binding site" evidence="7">
    <location>
        <position position="318"/>
    </location>
    <ligand>
        <name>substrate</name>
    </ligand>
</feature>
<feature type="active site" description="Proton acceptor" evidence="4 5">
    <location>
        <position position="317"/>
    </location>
</feature>
<sequence>MIYLKKAARTAETDQESVREVVANMLAEIAAGGEETARAYARDLDKWSGDIVVSAADRAAAAALVPTQLKADIQFAHNNVRRFAEAQRGTVTDFAIEIIPGLMAGQKQIPVSAAGCYVPGGRYSHVASAIMTITTAKVAGVPHIAACSPPRPGVGIPPAILYAMDLCGADVILSMGGVQGVAAMANGLFGLPKADILVGPGNQYVAEAKRILFGQVGIDMFAGPTDSMVVADAAADPEMVAADLVGQAEHGYNSPVWLVTSDRSLAQQVMALVPKLIDTLPEVNRTSAQAAWRDYAEVILCNSAEEMAQVCDQFAPEHLHIQAENLDWWLHRLQSYGSLFLGEETTVAFGDKTSGPNHVLPTSGAARYTGGLSVHKFMKTVTWQRATRDGARPLAEATARISRLEGMEGHARSADIRLAKFFPDETFDLSHANGQV</sequence>
<proteinExistence type="inferred from homology"/>
<dbReference type="EMBL" id="BSPP01000008">
    <property type="protein sequence ID" value="GLS87432.1"/>
    <property type="molecule type" value="Genomic_DNA"/>
</dbReference>
<comment type="similarity">
    <text evidence="4">Belongs to the histidinol dehydrogenase family. HpsN subfamily.</text>
</comment>
<dbReference type="InterPro" id="IPR012131">
    <property type="entry name" value="Hstdl_DH"/>
</dbReference>
<evidence type="ECO:0000256" key="1">
    <source>
        <dbReference type="ARBA" id="ARBA00022723"/>
    </source>
</evidence>
<dbReference type="AlphaFoldDB" id="A0AA37U066"/>
<feature type="binding site" evidence="7">
    <location>
        <position position="250"/>
    </location>
    <ligand>
        <name>substrate</name>
    </ligand>
</feature>
<evidence type="ECO:0000256" key="5">
    <source>
        <dbReference type="PIRSR" id="PIRSR000099-1"/>
    </source>
</evidence>
<dbReference type="InterPro" id="IPR001692">
    <property type="entry name" value="Histidinol_DH_CS"/>
</dbReference>
<protein>
    <recommendedName>
        <fullName evidence="4">Sulfopropanediol 3-dehydrogenase</fullName>
        <ecNumber evidence="4">1.1.1.308</ecNumber>
    </recommendedName>
    <alternativeName>
        <fullName evidence="4">2,3-dihydroxypropane-1-sulfonate 3-dehydrogenase (sulfolactate forming)</fullName>
        <shortName evidence="4">DHPS 3-dehydrogenase (sulfolactate forming)</shortName>
    </alternativeName>
</protein>
<dbReference type="GO" id="GO:0004399">
    <property type="term" value="F:histidinol dehydrogenase activity"/>
    <property type="evidence" value="ECO:0007669"/>
    <property type="project" value="InterPro"/>
</dbReference>
<feature type="binding site" evidence="4 8">
    <location>
        <position position="351"/>
    </location>
    <ligand>
        <name>Zn(2+)</name>
        <dbReference type="ChEBI" id="CHEBI:29105"/>
    </ligand>
</feature>
<comment type="caution">
    <text evidence="9">The sequence shown here is derived from an EMBL/GenBank/DDBJ whole genome shotgun (WGS) entry which is preliminary data.</text>
</comment>
<evidence type="ECO:0000256" key="8">
    <source>
        <dbReference type="PIRSR" id="PIRSR000099-4"/>
    </source>
</evidence>